<reference evidence="7 8" key="1">
    <citation type="journal article" date="2018" name="PLoS ONE">
        <title>The draft genome of Kipferlia bialata reveals reductive genome evolution in fornicate parasites.</title>
        <authorList>
            <person name="Tanifuji G."/>
            <person name="Takabayashi S."/>
            <person name="Kume K."/>
            <person name="Takagi M."/>
            <person name="Nakayama T."/>
            <person name="Kamikawa R."/>
            <person name="Inagaki Y."/>
            <person name="Hashimoto T."/>
        </authorList>
    </citation>
    <scope>NUCLEOTIDE SEQUENCE [LARGE SCALE GENOMIC DNA]</scope>
    <source>
        <strain evidence="7">NY0173</strain>
    </source>
</reference>
<dbReference type="Pfam" id="PF04130">
    <property type="entry name" value="GCP_C_terminal"/>
    <property type="match status" value="1"/>
</dbReference>
<dbReference type="GO" id="GO:0005874">
    <property type="term" value="C:microtubule"/>
    <property type="evidence" value="ECO:0007669"/>
    <property type="project" value="UniProtKB-KW"/>
</dbReference>
<dbReference type="Gene3D" id="1.20.120.1900">
    <property type="entry name" value="Gamma-tubulin complex, C-terminal domain"/>
    <property type="match status" value="1"/>
</dbReference>
<dbReference type="InterPro" id="IPR042241">
    <property type="entry name" value="GCP_C_sf"/>
</dbReference>
<evidence type="ECO:0000259" key="6">
    <source>
        <dbReference type="Pfam" id="PF04130"/>
    </source>
</evidence>
<protein>
    <recommendedName>
        <fullName evidence="6">Gamma tubulin complex component C-terminal domain-containing protein</fullName>
    </recommendedName>
</protein>
<proteinExistence type="inferred from homology"/>
<keyword evidence="3" id="KW-0963">Cytoplasm</keyword>
<comment type="subcellular location">
    <subcellularLocation>
        <location evidence="1">Cytoplasm</location>
        <location evidence="1">Cytoskeleton</location>
    </subcellularLocation>
</comment>
<organism evidence="7 8">
    <name type="scientific">Kipferlia bialata</name>
    <dbReference type="NCBI Taxonomy" id="797122"/>
    <lineage>
        <taxon>Eukaryota</taxon>
        <taxon>Metamonada</taxon>
        <taxon>Carpediemonas-like organisms</taxon>
        <taxon>Kipferlia</taxon>
    </lineage>
</organism>
<comment type="similarity">
    <text evidence="2">Belongs to the TUBGCP family.</text>
</comment>
<evidence type="ECO:0000256" key="5">
    <source>
        <dbReference type="ARBA" id="ARBA00023212"/>
    </source>
</evidence>
<name>A0A9K3GN86_9EUKA</name>
<evidence type="ECO:0000256" key="2">
    <source>
        <dbReference type="ARBA" id="ARBA00010337"/>
    </source>
</evidence>
<feature type="non-terminal residue" evidence="7">
    <location>
        <position position="244"/>
    </location>
</feature>
<dbReference type="InterPro" id="IPR040457">
    <property type="entry name" value="GCP_C"/>
</dbReference>
<dbReference type="Proteomes" id="UP000265618">
    <property type="component" value="Unassembled WGS sequence"/>
</dbReference>
<evidence type="ECO:0000256" key="1">
    <source>
        <dbReference type="ARBA" id="ARBA00004245"/>
    </source>
</evidence>
<dbReference type="GO" id="GO:0043015">
    <property type="term" value="F:gamma-tubulin binding"/>
    <property type="evidence" value="ECO:0007669"/>
    <property type="project" value="InterPro"/>
</dbReference>
<evidence type="ECO:0000256" key="3">
    <source>
        <dbReference type="ARBA" id="ARBA00022490"/>
    </source>
</evidence>
<evidence type="ECO:0000256" key="4">
    <source>
        <dbReference type="ARBA" id="ARBA00022701"/>
    </source>
</evidence>
<keyword evidence="4" id="KW-0493">Microtubule</keyword>
<keyword evidence="8" id="KW-1185">Reference proteome</keyword>
<keyword evidence="5" id="KW-0206">Cytoskeleton</keyword>
<dbReference type="EMBL" id="BDIP01004746">
    <property type="protein sequence ID" value="GIQ89157.1"/>
    <property type="molecule type" value="Genomic_DNA"/>
</dbReference>
<sequence length="244" mass="26934">AASQSVLGDLLPPFVQSNLAALGSLHQVVLSGATDVNIRDTLDRCSDEGAATLLDTEARLVYSSAHSLSSRLHHARSVLAKMWSQAKALMKVMARGKSGLGTSAERELVEGSFQILRRVTALRHRMAYFIDIMAQHVLFRMASCLDVVASELTEHPQRYPSIDHVISLHRLVLTQLERVLLLNDEAAIAEPFEMILEACQRITSSVLEISIPVSAFYAPRARGDDVPPPDDWSMLCMQIDHTHV</sequence>
<dbReference type="AlphaFoldDB" id="A0A9K3GN86"/>
<accession>A0A9K3GN86</accession>
<comment type="caution">
    <text evidence="7">The sequence shown here is derived from an EMBL/GenBank/DDBJ whole genome shotgun (WGS) entry which is preliminary data.</text>
</comment>
<evidence type="ECO:0000313" key="7">
    <source>
        <dbReference type="EMBL" id="GIQ89157.1"/>
    </source>
</evidence>
<feature type="non-terminal residue" evidence="7">
    <location>
        <position position="1"/>
    </location>
</feature>
<evidence type="ECO:0000313" key="8">
    <source>
        <dbReference type="Proteomes" id="UP000265618"/>
    </source>
</evidence>
<feature type="domain" description="Gamma tubulin complex component C-terminal" evidence="6">
    <location>
        <begin position="52"/>
        <end position="202"/>
    </location>
</feature>
<gene>
    <name evidence="7" type="ORF">KIPB_011563</name>
</gene>